<sequence length="275" mass="28563">MEDPEPAPSQEPSPHRAESISPWNFRSAASTPCPEPASPSVALGSPMLPTSALGDPGISHSPPSTPSEAGGSMATATEYFPSVSSTSSDEASPTSPIFSHVENFNSEELSPITPFHDHYEAYGQGPHPGASTPSDDHPPASIEKPAVEGGPSSTTTAVVTSHVLGLTTEDITILMGLPDAMFVTLFRVVLRRTTGNDVTTTVGDSQNAASPTSAESAMLQRLVQLAEEGLAARRRDVGTQTDELGAEVGYVSLSSTDLAADEDGDRIPGFISSFT</sequence>
<evidence type="ECO:0000313" key="2">
    <source>
        <dbReference type="EMBL" id="KIP11090.1"/>
    </source>
</evidence>
<dbReference type="AlphaFoldDB" id="A0A0C3SEX4"/>
<feature type="region of interest" description="Disordered" evidence="1">
    <location>
        <begin position="1"/>
        <end position="98"/>
    </location>
</feature>
<evidence type="ECO:0000256" key="1">
    <source>
        <dbReference type="SAM" id="MobiDB-lite"/>
    </source>
</evidence>
<protein>
    <submittedName>
        <fullName evidence="2">Uncharacterized protein</fullName>
    </submittedName>
</protein>
<dbReference type="Proteomes" id="UP000053257">
    <property type="component" value="Unassembled WGS sequence"/>
</dbReference>
<feature type="compositionally biased region" description="Pro residues" evidence="1">
    <location>
        <begin position="1"/>
        <end position="11"/>
    </location>
</feature>
<reference evidence="2 3" key="1">
    <citation type="journal article" date="2014" name="PLoS Genet.">
        <title>Analysis of the Phlebiopsis gigantea genome, transcriptome and secretome provides insight into its pioneer colonization strategies of wood.</title>
        <authorList>
            <person name="Hori C."/>
            <person name="Ishida T."/>
            <person name="Igarashi K."/>
            <person name="Samejima M."/>
            <person name="Suzuki H."/>
            <person name="Master E."/>
            <person name="Ferreira P."/>
            <person name="Ruiz-Duenas F.J."/>
            <person name="Held B."/>
            <person name="Canessa P."/>
            <person name="Larrondo L.F."/>
            <person name="Schmoll M."/>
            <person name="Druzhinina I.S."/>
            <person name="Kubicek C.P."/>
            <person name="Gaskell J.A."/>
            <person name="Kersten P."/>
            <person name="St John F."/>
            <person name="Glasner J."/>
            <person name="Sabat G."/>
            <person name="Splinter BonDurant S."/>
            <person name="Syed K."/>
            <person name="Yadav J."/>
            <person name="Mgbeahuruike A.C."/>
            <person name="Kovalchuk A."/>
            <person name="Asiegbu F.O."/>
            <person name="Lackner G."/>
            <person name="Hoffmeister D."/>
            <person name="Rencoret J."/>
            <person name="Gutierrez A."/>
            <person name="Sun H."/>
            <person name="Lindquist E."/>
            <person name="Barry K."/>
            <person name="Riley R."/>
            <person name="Grigoriev I.V."/>
            <person name="Henrissat B."/>
            <person name="Kues U."/>
            <person name="Berka R.M."/>
            <person name="Martinez A.T."/>
            <person name="Covert S.F."/>
            <person name="Blanchette R.A."/>
            <person name="Cullen D."/>
        </authorList>
    </citation>
    <scope>NUCLEOTIDE SEQUENCE [LARGE SCALE GENOMIC DNA]</scope>
    <source>
        <strain evidence="2 3">11061_1 CR5-6</strain>
    </source>
</reference>
<name>A0A0C3SEX4_PHLG1</name>
<feature type="region of interest" description="Disordered" evidence="1">
    <location>
        <begin position="116"/>
        <end position="155"/>
    </location>
</feature>
<proteinExistence type="predicted"/>
<accession>A0A0C3SEX4</accession>
<dbReference type="EMBL" id="KN840449">
    <property type="protein sequence ID" value="KIP11090.1"/>
    <property type="molecule type" value="Genomic_DNA"/>
</dbReference>
<feature type="compositionally biased region" description="Polar residues" evidence="1">
    <location>
        <begin position="21"/>
        <end position="30"/>
    </location>
</feature>
<feature type="compositionally biased region" description="Low complexity" evidence="1">
    <location>
        <begin position="81"/>
        <end position="96"/>
    </location>
</feature>
<evidence type="ECO:0000313" key="3">
    <source>
        <dbReference type="Proteomes" id="UP000053257"/>
    </source>
</evidence>
<gene>
    <name evidence="2" type="ORF">PHLGIDRAFT_125193</name>
</gene>
<dbReference type="HOGENOM" id="CLU_1012343_0_0_1"/>
<keyword evidence="3" id="KW-1185">Reference proteome</keyword>
<organism evidence="2 3">
    <name type="scientific">Phlebiopsis gigantea (strain 11061_1 CR5-6)</name>
    <name type="common">White-rot fungus</name>
    <name type="synonym">Peniophora gigantea</name>
    <dbReference type="NCBI Taxonomy" id="745531"/>
    <lineage>
        <taxon>Eukaryota</taxon>
        <taxon>Fungi</taxon>
        <taxon>Dikarya</taxon>
        <taxon>Basidiomycota</taxon>
        <taxon>Agaricomycotina</taxon>
        <taxon>Agaricomycetes</taxon>
        <taxon>Polyporales</taxon>
        <taxon>Phanerochaetaceae</taxon>
        <taxon>Phlebiopsis</taxon>
    </lineage>
</organism>